<reference evidence="1 2" key="1">
    <citation type="submission" date="2011-08" db="EMBL/GenBank/DDBJ databases">
        <authorList>
            <person name="Weinstock G."/>
            <person name="Sodergren E."/>
            <person name="Clifton S."/>
            <person name="Fulton L."/>
            <person name="Fulton B."/>
            <person name="Courtney L."/>
            <person name="Fronick C."/>
            <person name="Harrison M."/>
            <person name="Strong C."/>
            <person name="Farmer C."/>
            <person name="Delahaunty K."/>
            <person name="Markovic C."/>
            <person name="Hall O."/>
            <person name="Minx P."/>
            <person name="Tomlinson C."/>
            <person name="Mitreva M."/>
            <person name="Hou S."/>
            <person name="Chen J."/>
            <person name="Wollam A."/>
            <person name="Pepin K.H."/>
            <person name="Johnson M."/>
            <person name="Bhonagiri V."/>
            <person name="Zhang X."/>
            <person name="Suruliraj S."/>
            <person name="Warren W."/>
            <person name="Chinwalla A."/>
            <person name="Mardis E.R."/>
            <person name="Wilson R.K."/>
        </authorList>
    </citation>
    <scope>NUCLEOTIDE SEQUENCE [LARGE SCALE GENOMIC DNA]</scope>
    <source>
        <strain evidence="1 2">F0357</strain>
    </source>
</reference>
<dbReference type="Proteomes" id="UP000005481">
    <property type="component" value="Unassembled WGS sequence"/>
</dbReference>
<dbReference type="STRING" id="861450.HMPREF0080_01170"/>
<gene>
    <name evidence="1" type="ORF">HMPREF0080_01170</name>
</gene>
<evidence type="ECO:0000313" key="1">
    <source>
        <dbReference type="EMBL" id="EHM40592.1"/>
    </source>
</evidence>
<proteinExistence type="predicted"/>
<accession>G9YHN6</accession>
<name>G9YHN6_9FIRM</name>
<dbReference type="EMBL" id="AGCJ01000044">
    <property type="protein sequence ID" value="EHM40592.1"/>
    <property type="molecule type" value="Genomic_DNA"/>
</dbReference>
<comment type="caution">
    <text evidence="1">The sequence shown here is derived from an EMBL/GenBank/DDBJ whole genome shotgun (WGS) entry which is preliminary data.</text>
</comment>
<protein>
    <submittedName>
        <fullName evidence="1">Uncharacterized protein</fullName>
    </submittedName>
</protein>
<dbReference type="OrthoDB" id="1623963at2"/>
<dbReference type="AlphaFoldDB" id="G9YHN6"/>
<sequence>MNIRDFFGMPLRYAKSSLEKENIPYKITYTESGSRFFSCDPAALYVVRAEEKDGNVRLLVNRSMGMSDSVRAVLEKKEN</sequence>
<evidence type="ECO:0000313" key="2">
    <source>
        <dbReference type="Proteomes" id="UP000005481"/>
    </source>
</evidence>
<keyword evidence="2" id="KW-1185">Reference proteome</keyword>
<organism evidence="1 2">
    <name type="scientific">Anaeroglobus geminatus F0357</name>
    <dbReference type="NCBI Taxonomy" id="861450"/>
    <lineage>
        <taxon>Bacteria</taxon>
        <taxon>Bacillati</taxon>
        <taxon>Bacillota</taxon>
        <taxon>Negativicutes</taxon>
        <taxon>Veillonellales</taxon>
        <taxon>Veillonellaceae</taxon>
        <taxon>Anaeroglobus</taxon>
    </lineage>
</organism>
<dbReference type="HOGENOM" id="CLU_2598359_0_0_9"/>
<dbReference type="eggNOG" id="ENOG502ZDDD">
    <property type="taxonomic scope" value="Bacteria"/>
</dbReference>